<dbReference type="NCBIfam" id="TIGR00723">
    <property type="entry name" value="ttdB_fumA_fumB"/>
    <property type="match status" value="1"/>
</dbReference>
<dbReference type="Gene3D" id="3.20.130.10">
    <property type="entry name" value="Fe-S hydro-lyase, tartrate dehydratase beta-type, catalytic domain"/>
    <property type="match status" value="1"/>
</dbReference>
<evidence type="ECO:0000256" key="2">
    <source>
        <dbReference type="ARBA" id="ARBA00023239"/>
    </source>
</evidence>
<comment type="caution">
    <text evidence="4">The sequence shown here is derived from an EMBL/GenBank/DDBJ whole genome shotgun (WGS) entry which is preliminary data.</text>
</comment>
<comment type="similarity">
    <text evidence="1">Belongs to the class-I fumarase family.</text>
</comment>
<dbReference type="InterPro" id="IPR036660">
    <property type="entry name" value="Fe-S_hydroAse_TtdB_cat_sf"/>
</dbReference>
<evidence type="ECO:0000313" key="5">
    <source>
        <dbReference type="Proteomes" id="UP001271789"/>
    </source>
</evidence>
<dbReference type="EC" id="4.2.1.32" evidence="4"/>
<keyword evidence="5" id="KW-1185">Reference proteome</keyword>
<organism evidence="4 5">
    <name type="scientific">Methanolapillus africanus</name>
    <dbReference type="NCBI Taxonomy" id="3028297"/>
    <lineage>
        <taxon>Archaea</taxon>
        <taxon>Methanobacteriati</taxon>
        <taxon>Methanobacteriota</taxon>
        <taxon>Stenosarchaea group</taxon>
        <taxon>Methanomicrobia</taxon>
        <taxon>Methanosarcinales</taxon>
        <taxon>Methanosarcinaceae</taxon>
        <taxon>Methanolapillus</taxon>
    </lineage>
</organism>
<dbReference type="InterPro" id="IPR004647">
    <property type="entry name" value="Fe-S_hydro-lyase_TtdB-typ_cat"/>
</dbReference>
<evidence type="ECO:0000256" key="1">
    <source>
        <dbReference type="ARBA" id="ARBA00008876"/>
    </source>
</evidence>
<dbReference type="EMBL" id="JAWDKD010000016">
    <property type="protein sequence ID" value="MDV0447011.1"/>
    <property type="molecule type" value="Genomic_DNA"/>
</dbReference>
<gene>
    <name evidence="4" type="primary">ttdB</name>
    <name evidence="4" type="ORF">MsAg5_08790</name>
</gene>
<evidence type="ECO:0000259" key="3">
    <source>
        <dbReference type="Pfam" id="PF05683"/>
    </source>
</evidence>
<feature type="domain" description="Fe-S hydro-lyase tartrate dehydratase beta-type catalytic" evidence="3">
    <location>
        <begin position="10"/>
        <end position="196"/>
    </location>
</feature>
<evidence type="ECO:0000313" key="4">
    <source>
        <dbReference type="EMBL" id="MDV0447011.1"/>
    </source>
</evidence>
<reference evidence="4" key="1">
    <citation type="submission" date="2023-06" db="EMBL/GenBank/DDBJ databases">
        <title>Genome sequence of Methanosarcinaceae archaeon Ag5.</title>
        <authorList>
            <person name="Protasov E."/>
            <person name="Platt K."/>
            <person name="Poehlein A."/>
            <person name="Daniel R."/>
            <person name="Brune A."/>
        </authorList>
    </citation>
    <scope>NUCLEOTIDE SEQUENCE</scope>
    <source>
        <strain evidence="4">Ag5</strain>
    </source>
</reference>
<dbReference type="RefSeq" id="WP_338099420.1">
    <property type="nucleotide sequence ID" value="NZ_JAWDKD010000016.1"/>
</dbReference>
<name>A0AAE4SD03_9EURY</name>
<sequence>MSSNPQPQTYHLKTPLSAEDVLKINAGDTVYLTGTILTARDEAHSRMIEFDEQKHSLPFDLEGAVVYHCGPVMELKEKKTDHGDCRTDAEWHVVAAGPTTSDRMTKMTPKVLVSHNIRALIGKGGMENIAGTLSGKCIYLSYTGGCAALAVDMIEKVETVFWEDLGMPEAVWVLSVKEFGPLIVGVDAHGNDLFKDVKEKAKEKFLKISK</sequence>
<dbReference type="SUPFAM" id="SSF117457">
    <property type="entry name" value="FumA C-terminal domain-like"/>
    <property type="match status" value="1"/>
</dbReference>
<dbReference type="PANTHER" id="PTHR43351">
    <property type="entry name" value="L(+)-TARTRATE DEHYDRATASE SUBUNIT BETA"/>
    <property type="match status" value="1"/>
</dbReference>
<dbReference type="AlphaFoldDB" id="A0AAE4SD03"/>
<keyword evidence="2 4" id="KW-0456">Lyase</keyword>
<dbReference type="PANTHER" id="PTHR43351:SF2">
    <property type="entry name" value="L(+)-TARTRATE DEHYDRATASE SUBUNIT BETA-RELATED"/>
    <property type="match status" value="1"/>
</dbReference>
<protein>
    <submittedName>
        <fullName evidence="4">L(+)-tartrate dehydratase subunit beta</fullName>
        <ecNumber evidence="4">4.2.1.32</ecNumber>
    </submittedName>
</protein>
<dbReference type="Proteomes" id="UP001271789">
    <property type="component" value="Unassembled WGS sequence"/>
</dbReference>
<dbReference type="Pfam" id="PF05683">
    <property type="entry name" value="Fumerase_C"/>
    <property type="match status" value="1"/>
</dbReference>
<dbReference type="NCBIfam" id="NF004708">
    <property type="entry name" value="PRK06043.1"/>
    <property type="match status" value="1"/>
</dbReference>
<proteinExistence type="inferred from homology"/>
<dbReference type="GO" id="GO:0008730">
    <property type="term" value="F:L(+)-tartrate dehydratase activity"/>
    <property type="evidence" value="ECO:0007669"/>
    <property type="project" value="UniProtKB-EC"/>
</dbReference>
<accession>A0AAE4SD03</accession>